<evidence type="ECO:0000256" key="1">
    <source>
        <dbReference type="SAM" id="MobiDB-lite"/>
    </source>
</evidence>
<proteinExistence type="predicted"/>
<organism evidence="3 4">
    <name type="scientific">Paenibacillus contaminans</name>
    <dbReference type="NCBI Taxonomy" id="450362"/>
    <lineage>
        <taxon>Bacteria</taxon>
        <taxon>Bacillati</taxon>
        <taxon>Bacillota</taxon>
        <taxon>Bacilli</taxon>
        <taxon>Bacillales</taxon>
        <taxon>Paenibacillaceae</taxon>
        <taxon>Paenibacillus</taxon>
    </lineage>
</organism>
<protein>
    <recommendedName>
        <fullName evidence="2">Bacterial spore germination immunoglobulin-like domain-containing protein</fullName>
    </recommendedName>
</protein>
<feature type="domain" description="Bacterial spore germination immunoglobulin-like" evidence="2">
    <location>
        <begin position="223"/>
        <end position="304"/>
    </location>
</feature>
<dbReference type="Pfam" id="PF11518">
    <property type="entry name" value="DUF3221"/>
    <property type="match status" value="1"/>
</dbReference>
<keyword evidence="4" id="KW-1185">Reference proteome</keyword>
<dbReference type="InterPro" id="IPR021598">
    <property type="entry name" value="DUF3221"/>
</dbReference>
<comment type="caution">
    <text evidence="3">The sequence shown here is derived from an EMBL/GenBank/DDBJ whole genome shotgun (WGS) entry which is preliminary data.</text>
</comment>
<dbReference type="AlphaFoldDB" id="A0A329MXY2"/>
<dbReference type="InterPro" id="IPR018911">
    <property type="entry name" value="Gmad2_Ig-like_dom"/>
</dbReference>
<dbReference type="PROSITE" id="PS51257">
    <property type="entry name" value="PROKAR_LIPOPROTEIN"/>
    <property type="match status" value="1"/>
</dbReference>
<feature type="region of interest" description="Disordered" evidence="1">
    <location>
        <begin position="33"/>
        <end position="53"/>
    </location>
</feature>
<evidence type="ECO:0000313" key="4">
    <source>
        <dbReference type="Proteomes" id="UP000250369"/>
    </source>
</evidence>
<dbReference type="Pfam" id="PF10648">
    <property type="entry name" value="Gmad2"/>
    <property type="match status" value="1"/>
</dbReference>
<name>A0A329MXY2_9BACL</name>
<reference evidence="3 4" key="1">
    <citation type="journal article" date="2009" name="Int. J. Syst. Evol. Microbiol.">
        <title>Paenibacillus contaminans sp. nov., isolated from a contaminated laboratory plate.</title>
        <authorList>
            <person name="Chou J.H."/>
            <person name="Lee J.H."/>
            <person name="Lin M.C."/>
            <person name="Chang P.S."/>
            <person name="Arun A.B."/>
            <person name="Young C.C."/>
            <person name="Chen W.M."/>
        </authorList>
    </citation>
    <scope>NUCLEOTIDE SEQUENCE [LARGE SCALE GENOMIC DNA]</scope>
    <source>
        <strain evidence="3 4">CKOBP-6</strain>
    </source>
</reference>
<sequence length="326" mass="35635">MSKELRGMRKQRGFLYLVLLCIMTILASCGSQGGGSSATSEPTRQPEQEQKPQAVKVFDKGTIIRKEGNRLLVTAYAAKNGAPSIDAFWLTVNEQTVLQHASGQSVTSEKLTVGTQVEAWHVGTVDTSYPAQSGAAKIIVQDDAQRVPEGMIGQSEAIKAALQDLTGQTAARALKNVSLQAEDGFWKIELVQYEAIDQPQILRVDARTGKMIPVPVAENDAFRVYSPVPGTKVNATFTVEGEARVFEAAFSWTLEDGHNILAEGHQMAEEGAPAWGRFRFDVSYKNASQANIMLILYVHSAKDGKAEKQLVIPLKVPEEQIKYITE</sequence>
<gene>
    <name evidence="3" type="ORF">DQG23_03030</name>
</gene>
<accession>A0A329MXY2</accession>
<evidence type="ECO:0000259" key="2">
    <source>
        <dbReference type="Pfam" id="PF10648"/>
    </source>
</evidence>
<evidence type="ECO:0000313" key="3">
    <source>
        <dbReference type="EMBL" id="RAV23183.1"/>
    </source>
</evidence>
<dbReference type="Proteomes" id="UP000250369">
    <property type="component" value="Unassembled WGS sequence"/>
</dbReference>
<dbReference type="EMBL" id="QMFB01000001">
    <property type="protein sequence ID" value="RAV23183.1"/>
    <property type="molecule type" value="Genomic_DNA"/>
</dbReference>